<gene>
    <name evidence="10" type="ORF">EI97DRAFT_403322</name>
</gene>
<protein>
    <recommendedName>
        <fullName evidence="8">Peroxin-7</fullName>
    </recommendedName>
</protein>
<dbReference type="OrthoDB" id="273771at2759"/>
<dbReference type="GO" id="GO:0005829">
    <property type="term" value="C:cytosol"/>
    <property type="evidence" value="ECO:0007669"/>
    <property type="project" value="UniProtKB-SubCell"/>
</dbReference>
<comment type="similarity">
    <text evidence="7">Belongs to the WD repeat peroxin-7 family.</text>
</comment>
<dbReference type="Proteomes" id="UP000800097">
    <property type="component" value="Unassembled WGS sequence"/>
</dbReference>
<dbReference type="PANTHER" id="PTHR46027">
    <property type="entry name" value="PEROXISOMAL TARGETING SIGNAL 2 RECEPTOR"/>
    <property type="match status" value="1"/>
</dbReference>
<keyword evidence="3" id="KW-0813">Transport</keyword>
<keyword evidence="6" id="KW-0576">Peroxisome</keyword>
<keyword evidence="11" id="KW-1185">Reference proteome</keyword>
<dbReference type="AlphaFoldDB" id="A0A6A6JDB5"/>
<dbReference type="RefSeq" id="XP_033651527.1">
    <property type="nucleotide sequence ID" value="XM_033796503.1"/>
</dbReference>
<dbReference type="SUPFAM" id="SSF50978">
    <property type="entry name" value="WD40 repeat-like"/>
    <property type="match status" value="1"/>
</dbReference>
<evidence type="ECO:0000256" key="4">
    <source>
        <dbReference type="ARBA" id="ARBA00022490"/>
    </source>
</evidence>
<dbReference type="GO" id="GO:0005782">
    <property type="term" value="C:peroxisomal matrix"/>
    <property type="evidence" value="ECO:0007669"/>
    <property type="project" value="UniProtKB-SubCell"/>
</dbReference>
<dbReference type="PANTHER" id="PTHR46027:SF1">
    <property type="entry name" value="PEROXISOMAL TARGETING SIGNAL 2 RECEPTOR"/>
    <property type="match status" value="1"/>
</dbReference>
<proteinExistence type="inferred from homology"/>
<keyword evidence="10" id="KW-0675">Receptor</keyword>
<evidence type="ECO:0000256" key="8">
    <source>
        <dbReference type="ARBA" id="ARBA00032565"/>
    </source>
</evidence>
<name>A0A6A6JDB5_WESOR</name>
<dbReference type="InterPro" id="IPR036322">
    <property type="entry name" value="WD40_repeat_dom_sf"/>
</dbReference>
<keyword evidence="5" id="KW-0653">Protein transport</keyword>
<dbReference type="InterPro" id="IPR044536">
    <property type="entry name" value="PEX7"/>
</dbReference>
<sequence length="356" mass="39203">MLEFRTQGFNGYSVKYSPFFDSRIAVAASANFGLVGNGRVYILGLTPNGIVAEKYFDTQDSLFDTTWSETNEHQLLTAGGDGSVKLFDINLSEFPVQSWTEHAREVFSVHWNLVSKDTFLSSSWDGTIKIWNPNTANSLTTLPTHSCTYSAQFSPHSPTILSSVSSDSHLRIFDLRTPASASNHLTLNIPIHTPPKPRMGAAAPVGIPPSEALTHDWNKYRDTIIATAGVDRLIRTFDIRAPAQGPIAVLAGHEYAVRRITWSPHLSDILLSASYDMTCRVWTDGSAMGAGGPAKQENMLEAQNMILGGGREMGRMGRHTEFVTGVDWCLFGAEGWCASTGWDERVLVWDCRAIMQ</sequence>
<organism evidence="10 11">
    <name type="scientific">Westerdykella ornata</name>
    <dbReference type="NCBI Taxonomy" id="318751"/>
    <lineage>
        <taxon>Eukaryota</taxon>
        <taxon>Fungi</taxon>
        <taxon>Dikarya</taxon>
        <taxon>Ascomycota</taxon>
        <taxon>Pezizomycotina</taxon>
        <taxon>Dothideomycetes</taxon>
        <taxon>Pleosporomycetidae</taxon>
        <taxon>Pleosporales</taxon>
        <taxon>Sporormiaceae</taxon>
        <taxon>Westerdykella</taxon>
    </lineage>
</organism>
<feature type="repeat" description="WD" evidence="9">
    <location>
        <begin position="250"/>
        <end position="282"/>
    </location>
</feature>
<dbReference type="PROSITE" id="PS50082">
    <property type="entry name" value="WD_REPEATS_2"/>
    <property type="match status" value="2"/>
</dbReference>
<evidence type="ECO:0000256" key="6">
    <source>
        <dbReference type="ARBA" id="ARBA00023140"/>
    </source>
</evidence>
<keyword evidence="9" id="KW-0853">WD repeat</keyword>
<dbReference type="PROSITE" id="PS50294">
    <property type="entry name" value="WD_REPEATS_REGION"/>
    <property type="match status" value="1"/>
</dbReference>
<dbReference type="GeneID" id="54549678"/>
<evidence type="ECO:0000256" key="7">
    <source>
        <dbReference type="ARBA" id="ARBA00024017"/>
    </source>
</evidence>
<dbReference type="EMBL" id="ML986506">
    <property type="protein sequence ID" value="KAF2273988.1"/>
    <property type="molecule type" value="Genomic_DNA"/>
</dbReference>
<evidence type="ECO:0000256" key="2">
    <source>
        <dbReference type="ARBA" id="ARBA00004514"/>
    </source>
</evidence>
<keyword evidence="4" id="KW-0963">Cytoplasm</keyword>
<dbReference type="GO" id="GO:0005053">
    <property type="term" value="F:peroxisome matrix targeting signal-2 binding"/>
    <property type="evidence" value="ECO:0007669"/>
    <property type="project" value="InterPro"/>
</dbReference>
<feature type="repeat" description="WD" evidence="9">
    <location>
        <begin position="99"/>
        <end position="141"/>
    </location>
</feature>
<dbReference type="GO" id="GO:0016558">
    <property type="term" value="P:protein import into peroxisome matrix"/>
    <property type="evidence" value="ECO:0007669"/>
    <property type="project" value="InterPro"/>
</dbReference>
<evidence type="ECO:0000256" key="9">
    <source>
        <dbReference type="PROSITE-ProRule" id="PRU00221"/>
    </source>
</evidence>
<dbReference type="InterPro" id="IPR001680">
    <property type="entry name" value="WD40_rpt"/>
</dbReference>
<evidence type="ECO:0000313" key="10">
    <source>
        <dbReference type="EMBL" id="KAF2273988.1"/>
    </source>
</evidence>
<accession>A0A6A6JDB5</accession>
<comment type="subcellular location">
    <subcellularLocation>
        <location evidence="2">Cytoplasm</location>
        <location evidence="2">Cytosol</location>
    </subcellularLocation>
    <subcellularLocation>
        <location evidence="1">Peroxisome matrix</location>
    </subcellularLocation>
</comment>
<dbReference type="Gene3D" id="2.130.10.10">
    <property type="entry name" value="YVTN repeat-like/Quinoprotein amine dehydrogenase"/>
    <property type="match status" value="1"/>
</dbReference>
<reference evidence="10" key="1">
    <citation type="journal article" date="2020" name="Stud. Mycol.">
        <title>101 Dothideomycetes genomes: a test case for predicting lifestyles and emergence of pathogens.</title>
        <authorList>
            <person name="Haridas S."/>
            <person name="Albert R."/>
            <person name="Binder M."/>
            <person name="Bloem J."/>
            <person name="Labutti K."/>
            <person name="Salamov A."/>
            <person name="Andreopoulos B."/>
            <person name="Baker S."/>
            <person name="Barry K."/>
            <person name="Bills G."/>
            <person name="Bluhm B."/>
            <person name="Cannon C."/>
            <person name="Castanera R."/>
            <person name="Culley D."/>
            <person name="Daum C."/>
            <person name="Ezra D."/>
            <person name="Gonzalez J."/>
            <person name="Henrissat B."/>
            <person name="Kuo A."/>
            <person name="Liang C."/>
            <person name="Lipzen A."/>
            <person name="Lutzoni F."/>
            <person name="Magnuson J."/>
            <person name="Mondo S."/>
            <person name="Nolan M."/>
            <person name="Ohm R."/>
            <person name="Pangilinan J."/>
            <person name="Park H.-J."/>
            <person name="Ramirez L."/>
            <person name="Alfaro M."/>
            <person name="Sun H."/>
            <person name="Tritt A."/>
            <person name="Yoshinaga Y."/>
            <person name="Zwiers L.-H."/>
            <person name="Turgeon B."/>
            <person name="Goodwin S."/>
            <person name="Spatafora J."/>
            <person name="Crous P."/>
            <person name="Grigoriev I."/>
        </authorList>
    </citation>
    <scope>NUCLEOTIDE SEQUENCE</scope>
    <source>
        <strain evidence="10">CBS 379.55</strain>
    </source>
</reference>
<dbReference type="InterPro" id="IPR015943">
    <property type="entry name" value="WD40/YVTN_repeat-like_dom_sf"/>
</dbReference>
<evidence type="ECO:0000313" key="11">
    <source>
        <dbReference type="Proteomes" id="UP000800097"/>
    </source>
</evidence>
<evidence type="ECO:0000256" key="3">
    <source>
        <dbReference type="ARBA" id="ARBA00022448"/>
    </source>
</evidence>
<dbReference type="SMART" id="SM00320">
    <property type="entry name" value="WD40"/>
    <property type="match status" value="5"/>
</dbReference>
<dbReference type="Pfam" id="PF00400">
    <property type="entry name" value="WD40"/>
    <property type="match status" value="3"/>
</dbReference>
<evidence type="ECO:0000256" key="1">
    <source>
        <dbReference type="ARBA" id="ARBA00004253"/>
    </source>
</evidence>
<evidence type="ECO:0000256" key="5">
    <source>
        <dbReference type="ARBA" id="ARBA00022927"/>
    </source>
</evidence>